<keyword evidence="7" id="KW-0812">Transmembrane</keyword>
<dbReference type="Proteomes" id="UP000235114">
    <property type="component" value="Unassembled WGS sequence"/>
</dbReference>
<feature type="domain" description="Methyl-accepting transducer" evidence="8">
    <location>
        <begin position="145"/>
        <end position="395"/>
    </location>
</feature>
<dbReference type="Gene3D" id="1.10.287.950">
    <property type="entry name" value="Methyl-accepting chemotaxis protein"/>
    <property type="match status" value="1"/>
</dbReference>
<feature type="transmembrane region" description="Helical" evidence="7">
    <location>
        <begin position="15"/>
        <end position="38"/>
    </location>
</feature>
<evidence type="ECO:0000256" key="6">
    <source>
        <dbReference type="PROSITE-ProRule" id="PRU00284"/>
    </source>
</evidence>
<dbReference type="SMART" id="SM00283">
    <property type="entry name" value="MA"/>
    <property type="match status" value="1"/>
</dbReference>
<dbReference type="GO" id="GO:0007165">
    <property type="term" value="P:signal transduction"/>
    <property type="evidence" value="ECO:0007669"/>
    <property type="project" value="UniProtKB-KW"/>
</dbReference>
<evidence type="ECO:0000313" key="13">
    <source>
        <dbReference type="Proteomes" id="UP000235114"/>
    </source>
</evidence>
<keyword evidence="3 7" id="KW-0472">Membrane</keyword>
<dbReference type="PROSITE" id="PS50111">
    <property type="entry name" value="CHEMOTAXIS_TRANSDUC_2"/>
    <property type="match status" value="1"/>
</dbReference>
<evidence type="ECO:0000256" key="5">
    <source>
        <dbReference type="ARBA" id="ARBA00029447"/>
    </source>
</evidence>
<protein>
    <submittedName>
        <fullName evidence="10">Methyl-accepting chemotaxis protein</fullName>
    </submittedName>
</protein>
<dbReference type="PANTHER" id="PTHR32089">
    <property type="entry name" value="METHYL-ACCEPTING CHEMOTAXIS PROTEIN MCPB"/>
    <property type="match status" value="1"/>
</dbReference>
<evidence type="ECO:0000259" key="8">
    <source>
        <dbReference type="PROSITE" id="PS50111"/>
    </source>
</evidence>
<sequence length="431" mass="46771">MEEKKRYKFGLRKKLVLFTTALAFITYTTSAVFIYFLYPYINEMIAIGEMSFSAITLSLGIIWSGILAFIAAGFIIKPLQRLEKIAIKAAHGDIKEDAEVSNSDDEIRSLGIAFNHMLFSLRDMVQNIDGNFQDTNAKVLAISKESSAASLQAEAISRTIREISAGADNSAVSIQSTAESVEDVIKIAEEVQEKAKVSGMVSQEMVNDLRESKEVIHSLIAGIEKLSKENQHSLHTVKRLEENAAKVEQIIQLVGDIAAQTNLLALNASIEAARAGEHGKGFAVVAEEVRKLADESGKAVQGISELIKDIQKEVQNVVEQISGQVKTANEEAKKGTKTKEVIEEMAGTVNEMAEAVAAITTLVDRQMEGIQHTSTQSQEVAAIAEETSAAAQEVATSTQQQAMVIANVESSAAQLKAQAEQLKSTITRFKL</sequence>
<dbReference type="GO" id="GO:0005886">
    <property type="term" value="C:plasma membrane"/>
    <property type="evidence" value="ECO:0007669"/>
    <property type="project" value="UniProtKB-SubCell"/>
</dbReference>
<dbReference type="SUPFAM" id="SSF58104">
    <property type="entry name" value="Methyl-accepting chemotaxis protein (MCP) signaling domain"/>
    <property type="match status" value="1"/>
</dbReference>
<evidence type="ECO:0000259" key="9">
    <source>
        <dbReference type="PROSITE" id="PS50885"/>
    </source>
</evidence>
<dbReference type="EMBL" id="PGVA01000008">
    <property type="protein sequence ID" value="PLR85126.1"/>
    <property type="molecule type" value="Genomic_DNA"/>
</dbReference>
<reference evidence="10 12" key="1">
    <citation type="submission" date="2017-11" db="EMBL/GenBank/DDBJ databases">
        <title>Comparitive Functional Genomics of Dry Heat Resistant strains isolated from the Viking Spacecraft.</title>
        <authorList>
            <person name="Seuylemezian A."/>
            <person name="Cooper K."/>
            <person name="Vaishampayan P."/>
        </authorList>
    </citation>
    <scope>NUCLEOTIDE SEQUENCE [LARGE SCALE GENOMIC DNA]</scope>
    <source>
        <strain evidence="10 12">M4.6</strain>
    </source>
</reference>
<dbReference type="InterPro" id="IPR004089">
    <property type="entry name" value="MCPsignal_dom"/>
</dbReference>
<evidence type="ECO:0000313" key="12">
    <source>
        <dbReference type="Proteomes" id="UP000234951"/>
    </source>
</evidence>
<dbReference type="PROSITE" id="PS50885">
    <property type="entry name" value="HAMP"/>
    <property type="match status" value="1"/>
</dbReference>
<evidence type="ECO:0000256" key="1">
    <source>
        <dbReference type="ARBA" id="ARBA00004236"/>
    </source>
</evidence>
<evidence type="ECO:0000256" key="7">
    <source>
        <dbReference type="SAM" id="Phobius"/>
    </source>
</evidence>
<comment type="subcellular location">
    <subcellularLocation>
        <location evidence="1">Cell membrane</location>
    </subcellularLocation>
</comment>
<comment type="similarity">
    <text evidence="5">Belongs to the methyl-accepting chemotaxis (MCP) protein family.</text>
</comment>
<dbReference type="Proteomes" id="UP000234951">
    <property type="component" value="Unassembled WGS sequence"/>
</dbReference>
<evidence type="ECO:0000256" key="3">
    <source>
        <dbReference type="ARBA" id="ARBA00023136"/>
    </source>
</evidence>
<dbReference type="RefSeq" id="WP_101576067.1">
    <property type="nucleotide sequence ID" value="NZ_PGVA01000008.1"/>
</dbReference>
<dbReference type="OrthoDB" id="2489132at2"/>
<evidence type="ECO:0000256" key="2">
    <source>
        <dbReference type="ARBA" id="ARBA00022475"/>
    </source>
</evidence>
<keyword evidence="13" id="KW-1185">Reference proteome</keyword>
<keyword evidence="2" id="KW-1003">Cell membrane</keyword>
<dbReference type="Pfam" id="PF00015">
    <property type="entry name" value="MCPsignal"/>
    <property type="match status" value="1"/>
</dbReference>
<evidence type="ECO:0000313" key="11">
    <source>
        <dbReference type="EMBL" id="PLS00875.1"/>
    </source>
</evidence>
<name>A0A2N5GQG3_9BACI</name>
<keyword evidence="4 6" id="KW-0807">Transducer</keyword>
<feature type="domain" description="HAMP" evidence="9">
    <location>
        <begin position="73"/>
        <end position="126"/>
    </location>
</feature>
<evidence type="ECO:0000313" key="10">
    <source>
        <dbReference type="EMBL" id="PLR85126.1"/>
    </source>
</evidence>
<evidence type="ECO:0000256" key="4">
    <source>
        <dbReference type="ARBA" id="ARBA00023224"/>
    </source>
</evidence>
<proteinExistence type="inferred from homology"/>
<dbReference type="AlphaFoldDB" id="A0A2N5GQG3"/>
<keyword evidence="7" id="KW-1133">Transmembrane helix</keyword>
<accession>A0A2N5GQG3</accession>
<feature type="transmembrane region" description="Helical" evidence="7">
    <location>
        <begin position="50"/>
        <end position="76"/>
    </location>
</feature>
<gene>
    <name evidence="10" type="ORF">CU635_04935</name>
    <name evidence="11" type="ORF">CVD25_00050</name>
</gene>
<comment type="caution">
    <text evidence="10">The sequence shown here is derived from an EMBL/GenBank/DDBJ whole genome shotgun (WGS) entry which is preliminary data.</text>
</comment>
<dbReference type="SMART" id="SM00304">
    <property type="entry name" value="HAMP"/>
    <property type="match status" value="2"/>
</dbReference>
<dbReference type="Pfam" id="PF00672">
    <property type="entry name" value="HAMP"/>
    <property type="match status" value="1"/>
</dbReference>
<organism evidence="10 12">
    <name type="scientific">Bacillus canaveralius</name>
    <dbReference type="NCBI Taxonomy" id="1403243"/>
    <lineage>
        <taxon>Bacteria</taxon>
        <taxon>Bacillati</taxon>
        <taxon>Bacillota</taxon>
        <taxon>Bacilli</taxon>
        <taxon>Bacillales</taxon>
        <taxon>Bacillaceae</taxon>
        <taxon>Bacillus</taxon>
    </lineage>
</organism>
<dbReference type="InterPro" id="IPR003660">
    <property type="entry name" value="HAMP_dom"/>
</dbReference>
<dbReference type="CDD" id="cd06225">
    <property type="entry name" value="HAMP"/>
    <property type="match status" value="1"/>
</dbReference>
<dbReference type="PANTHER" id="PTHR32089:SF112">
    <property type="entry name" value="LYSOZYME-LIKE PROTEIN-RELATED"/>
    <property type="match status" value="1"/>
</dbReference>
<dbReference type="EMBL" id="PGVD01000001">
    <property type="protein sequence ID" value="PLS00875.1"/>
    <property type="molecule type" value="Genomic_DNA"/>
</dbReference>
<reference evidence="11 13" key="2">
    <citation type="submission" date="2017-12" db="EMBL/GenBank/DDBJ databases">
        <title>Comparative Functional Genomics of Dry Heat Resistant strains isolated from the Viking Spacecraft.</title>
        <authorList>
            <person name="Seuylemezian A."/>
            <person name="Cooper K."/>
            <person name="Vaishampayan P."/>
        </authorList>
    </citation>
    <scope>NUCLEOTIDE SEQUENCE [LARGE SCALE GENOMIC DNA]</scope>
    <source>
        <strain evidence="11 13">ATCC 29669</strain>
    </source>
</reference>